<gene>
    <name evidence="2" type="ORF">KNW02_17475</name>
</gene>
<sequence>MPRSLHPIAGCAALVIIALFWSSTVVSELFGTMAQVVTVKTTIPWGFIILIPALAATGITGMRRAGRRKGGLIARKQRRMPFIAANGLLVLIPSALFLAAKAEARDFDTLFYAVQVLELLAGAVNISLLGLSMRDGLRLTRGRRLPAAAG</sequence>
<protein>
    <recommendedName>
        <fullName evidence="4">Transmembrane protein</fullName>
    </recommendedName>
</protein>
<evidence type="ECO:0000313" key="3">
    <source>
        <dbReference type="Proteomes" id="UP001166191"/>
    </source>
</evidence>
<feature type="transmembrane region" description="Helical" evidence="1">
    <location>
        <begin position="43"/>
        <end position="62"/>
    </location>
</feature>
<organism evidence="2 3">
    <name type="scientific">Paracoccus marinaquae</name>
    <dbReference type="NCBI Taxonomy" id="2841926"/>
    <lineage>
        <taxon>Bacteria</taxon>
        <taxon>Pseudomonadati</taxon>
        <taxon>Pseudomonadota</taxon>
        <taxon>Alphaproteobacteria</taxon>
        <taxon>Rhodobacterales</taxon>
        <taxon>Paracoccaceae</taxon>
        <taxon>Paracoccus</taxon>
    </lineage>
</organism>
<evidence type="ECO:0000313" key="2">
    <source>
        <dbReference type="EMBL" id="MBU3031899.1"/>
    </source>
</evidence>
<keyword evidence="1" id="KW-0472">Membrane</keyword>
<keyword evidence="1" id="KW-0812">Transmembrane</keyword>
<comment type="caution">
    <text evidence="2">The sequence shown here is derived from an EMBL/GenBank/DDBJ whole genome shotgun (WGS) entry which is preliminary data.</text>
</comment>
<dbReference type="RefSeq" id="WP_216034520.1">
    <property type="nucleotide sequence ID" value="NZ_JAHKNG010000045.1"/>
</dbReference>
<feature type="transmembrane region" description="Helical" evidence="1">
    <location>
        <begin position="112"/>
        <end position="131"/>
    </location>
</feature>
<accession>A0ABS6AQI7</accession>
<reference evidence="2" key="1">
    <citation type="submission" date="2021-06" db="EMBL/GenBank/DDBJ databases">
        <title>Paracoccus bacterium XHP0099 sp. nov., isolated from the surface waters of the Yellow Sea.</title>
        <authorList>
            <person name="Xue H."/>
            <person name="Zhang D."/>
        </authorList>
    </citation>
    <scope>NUCLEOTIDE SEQUENCE</scope>
    <source>
        <strain evidence="2">XHP0099</strain>
    </source>
</reference>
<keyword evidence="1" id="KW-1133">Transmembrane helix</keyword>
<evidence type="ECO:0008006" key="4">
    <source>
        <dbReference type="Google" id="ProtNLM"/>
    </source>
</evidence>
<feature type="transmembrane region" description="Helical" evidence="1">
    <location>
        <begin position="82"/>
        <end position="100"/>
    </location>
</feature>
<evidence type="ECO:0000256" key="1">
    <source>
        <dbReference type="SAM" id="Phobius"/>
    </source>
</evidence>
<dbReference type="Proteomes" id="UP001166191">
    <property type="component" value="Unassembled WGS sequence"/>
</dbReference>
<proteinExistence type="predicted"/>
<keyword evidence="3" id="KW-1185">Reference proteome</keyword>
<dbReference type="EMBL" id="JAHKNG010000045">
    <property type="protein sequence ID" value="MBU3031899.1"/>
    <property type="molecule type" value="Genomic_DNA"/>
</dbReference>
<name>A0ABS6AQI7_9RHOB</name>